<dbReference type="PANTHER" id="PTHR39529">
    <property type="entry name" value="CARBOHYDRATE BINDING DOMAIN-CONTAINING PROTEIN"/>
    <property type="match status" value="1"/>
</dbReference>
<dbReference type="InterPro" id="IPR021837">
    <property type="entry name" value="CfaA/B/C"/>
</dbReference>
<reference evidence="2 3" key="1">
    <citation type="submission" date="2015-12" db="EMBL/GenBank/DDBJ databases">
        <title>Dictyostelia acquired genes for synthesis and detection of signals that induce cell-type specialization by lateral gene transfer from prokaryotes.</title>
        <authorList>
            <person name="Gloeckner G."/>
            <person name="Schaap P."/>
        </authorList>
    </citation>
    <scope>NUCLEOTIDE SEQUENCE [LARGE SCALE GENOMIC DNA]</scope>
    <source>
        <strain evidence="2 3">TK</strain>
    </source>
</reference>
<organism evidence="2 3">
    <name type="scientific">Tieghemostelium lacteum</name>
    <name type="common">Slime mold</name>
    <name type="synonym">Dictyostelium lacteum</name>
    <dbReference type="NCBI Taxonomy" id="361077"/>
    <lineage>
        <taxon>Eukaryota</taxon>
        <taxon>Amoebozoa</taxon>
        <taxon>Evosea</taxon>
        <taxon>Eumycetozoa</taxon>
        <taxon>Dictyostelia</taxon>
        <taxon>Dictyosteliales</taxon>
        <taxon>Raperosteliaceae</taxon>
        <taxon>Tieghemostelium</taxon>
    </lineage>
</organism>
<dbReference type="EMBL" id="LODT01000013">
    <property type="protein sequence ID" value="KYR00473.1"/>
    <property type="molecule type" value="Genomic_DNA"/>
</dbReference>
<protein>
    <submittedName>
        <fullName evidence="2">Uncharacterized protein</fullName>
    </submittedName>
</protein>
<dbReference type="FunCoup" id="A0A152A2J4">
    <property type="interactions" value="553"/>
</dbReference>
<evidence type="ECO:0000313" key="3">
    <source>
        <dbReference type="Proteomes" id="UP000076078"/>
    </source>
</evidence>
<dbReference type="PANTHER" id="PTHR39529:SF1">
    <property type="entry name" value="CARBOHYDRATE BINDING DOMAIN-CONTAINING PROTEIN"/>
    <property type="match status" value="1"/>
</dbReference>
<dbReference type="OMA" id="AYAINEC"/>
<gene>
    <name evidence="2" type="ORF">DLAC_02476</name>
</gene>
<dbReference type="InParanoid" id="A0A152A2J4"/>
<dbReference type="OrthoDB" id="19803at2759"/>
<proteinExistence type="predicted"/>
<feature type="signal peptide" evidence="1">
    <location>
        <begin position="1"/>
        <end position="18"/>
    </location>
</feature>
<accession>A0A152A2J4</accession>
<sequence length="195" mass="22215">MKLFVLLVSILFVQLSFGTFVSEVTITPHENGCGNVYGAGYVIPINTCITLETGYYLTLNLNSEQTQMTLSYFKDNCSSDAIAWGGPYNLQQCTNFSFLNEPEYNVTITTGSSVPSGAIEVEYYYYSFYCSGPTYKKFYTNQYKDVQNHLYYMCYNDKPFVYNCPESFSSCEQTDLDGCHDDKSLLMPYRGKCLK</sequence>
<keyword evidence="3" id="KW-1185">Reference proteome</keyword>
<evidence type="ECO:0000313" key="2">
    <source>
        <dbReference type="EMBL" id="KYR00473.1"/>
    </source>
</evidence>
<dbReference type="Pfam" id="PF11912">
    <property type="entry name" value="CfaA_B_C"/>
    <property type="match status" value="1"/>
</dbReference>
<feature type="chain" id="PRO_5007593468" evidence="1">
    <location>
        <begin position="19"/>
        <end position="195"/>
    </location>
</feature>
<name>A0A152A2J4_TIELA</name>
<dbReference type="Proteomes" id="UP000076078">
    <property type="component" value="Unassembled WGS sequence"/>
</dbReference>
<comment type="caution">
    <text evidence="2">The sequence shown here is derived from an EMBL/GenBank/DDBJ whole genome shotgun (WGS) entry which is preliminary data.</text>
</comment>
<keyword evidence="1" id="KW-0732">Signal</keyword>
<dbReference type="AlphaFoldDB" id="A0A152A2J4"/>
<evidence type="ECO:0000256" key="1">
    <source>
        <dbReference type="SAM" id="SignalP"/>
    </source>
</evidence>